<dbReference type="GO" id="GO:0004190">
    <property type="term" value="F:aspartic-type endopeptidase activity"/>
    <property type="evidence" value="ECO:0007669"/>
    <property type="project" value="UniProtKB-KW"/>
</dbReference>
<evidence type="ECO:0000259" key="13">
    <source>
        <dbReference type="PROSITE" id="PS51767"/>
    </source>
</evidence>
<evidence type="ECO:0000256" key="11">
    <source>
        <dbReference type="PIRSR" id="PIRSR601461-1"/>
    </source>
</evidence>
<dbReference type="PRINTS" id="PR00792">
    <property type="entry name" value="PEPSIN"/>
</dbReference>
<proteinExistence type="inferred from homology"/>
<dbReference type="InterPro" id="IPR001969">
    <property type="entry name" value="Aspartic_peptidase_AS"/>
</dbReference>
<dbReference type="EMBL" id="KQ986826">
    <property type="protein sequence ID" value="KZV58174.1"/>
    <property type="molecule type" value="Genomic_DNA"/>
</dbReference>
<keyword evidence="10" id="KW-0449">Lipoprotein</keyword>
<evidence type="ECO:0000256" key="2">
    <source>
        <dbReference type="ARBA" id="ARBA00007447"/>
    </source>
</evidence>
<keyword evidence="3" id="KW-1003">Cell membrane</keyword>
<dbReference type="OrthoDB" id="2747330at2759"/>
<keyword evidence="8" id="KW-0472">Membrane</keyword>
<dbReference type="Pfam" id="PF14543">
    <property type="entry name" value="TAXi_N"/>
    <property type="match status" value="1"/>
</dbReference>
<evidence type="ECO:0000256" key="3">
    <source>
        <dbReference type="ARBA" id="ARBA00022475"/>
    </source>
</evidence>
<accession>A0A2Z7DGH6</accession>
<evidence type="ECO:0000256" key="1">
    <source>
        <dbReference type="ARBA" id="ARBA00004193"/>
    </source>
</evidence>
<comment type="subcellular location">
    <subcellularLocation>
        <location evidence="1">Cell membrane</location>
        <topology evidence="1">Lipid-anchor</topology>
    </subcellularLocation>
</comment>
<organism evidence="14 15">
    <name type="scientific">Dorcoceras hygrometricum</name>
    <dbReference type="NCBI Taxonomy" id="472368"/>
    <lineage>
        <taxon>Eukaryota</taxon>
        <taxon>Viridiplantae</taxon>
        <taxon>Streptophyta</taxon>
        <taxon>Embryophyta</taxon>
        <taxon>Tracheophyta</taxon>
        <taxon>Spermatophyta</taxon>
        <taxon>Magnoliopsida</taxon>
        <taxon>eudicotyledons</taxon>
        <taxon>Gunneridae</taxon>
        <taxon>Pentapetalae</taxon>
        <taxon>asterids</taxon>
        <taxon>lamiids</taxon>
        <taxon>Lamiales</taxon>
        <taxon>Gesneriaceae</taxon>
        <taxon>Didymocarpoideae</taxon>
        <taxon>Trichosporeae</taxon>
        <taxon>Loxocarpinae</taxon>
        <taxon>Dorcoceras</taxon>
    </lineage>
</organism>
<keyword evidence="6 12" id="KW-0064">Aspartyl protease</keyword>
<dbReference type="SUPFAM" id="SSF50630">
    <property type="entry name" value="Acid proteases"/>
    <property type="match status" value="1"/>
</dbReference>
<dbReference type="InterPro" id="IPR021109">
    <property type="entry name" value="Peptidase_aspartic_dom_sf"/>
</dbReference>
<evidence type="ECO:0000256" key="9">
    <source>
        <dbReference type="ARBA" id="ARBA00023180"/>
    </source>
</evidence>
<dbReference type="PROSITE" id="PS00141">
    <property type="entry name" value="ASP_PROTEASE"/>
    <property type="match status" value="2"/>
</dbReference>
<sequence>MHHRFSDHVKEWSRRIDSGYPAHKWPENGSKELYELLVSHDRVLHGRRLSGSDGALTFSDGNSTLRISSLGFLHYTTVTIGTPGMKFLVALDTGSDLFWVPCNCRTCASTDDSPYSSDFELSIYDPTWSTTSRNVTCSNDLCSNHASCSGTSNNCPYYVSYVSSETSTSGVLVQDILHLRTLENGEEFVKVYVTFGCGQVQTGSFLDIAAPNGLFGLGLEKISVPSILSREGYVSDSFSLCFGYDGTGRINFGDKGSLDQEETPFTVTTLHPIYNVFVTQVRVGTNYLDSKFTALFDSGTSFTYLVDPLYTMLSDSFNSYLTDKRLPPDPRLPFEYCYIMSPDTNTSLIPGMSLVMSGGGQLIVHDPIVVISSPHEFVYCLAIVKSKELNIIGQNFMTGYCIVFDREKLVLGWKQFDSVNTNSVPPASFPNHTTKSDDLKSSTARNLVASSLYKIITFDSIRALLIHVVIVVLYPI</sequence>
<gene>
    <name evidence="14" type="ORF">F511_02767</name>
</gene>
<dbReference type="FunFam" id="2.40.70.10:FF:000014">
    <property type="entry name" value="Aspartyl protease family protein 1"/>
    <property type="match status" value="1"/>
</dbReference>
<evidence type="ECO:0000256" key="6">
    <source>
        <dbReference type="ARBA" id="ARBA00022750"/>
    </source>
</evidence>
<evidence type="ECO:0000313" key="15">
    <source>
        <dbReference type="Proteomes" id="UP000250235"/>
    </source>
</evidence>
<evidence type="ECO:0000256" key="8">
    <source>
        <dbReference type="ARBA" id="ARBA00023136"/>
    </source>
</evidence>
<dbReference type="InterPro" id="IPR032861">
    <property type="entry name" value="TAXi_N"/>
</dbReference>
<evidence type="ECO:0000256" key="12">
    <source>
        <dbReference type="RuleBase" id="RU000454"/>
    </source>
</evidence>
<dbReference type="InterPro" id="IPR032799">
    <property type="entry name" value="TAXi_C"/>
</dbReference>
<dbReference type="AlphaFoldDB" id="A0A2Z7DGH6"/>
<feature type="active site" evidence="11">
    <location>
        <position position="92"/>
    </location>
</feature>
<protein>
    <submittedName>
        <fullName evidence="14">Aspartic protein-like protein 1</fullName>
    </submittedName>
</protein>
<dbReference type="PROSITE" id="PS51767">
    <property type="entry name" value="PEPTIDASE_A1"/>
    <property type="match status" value="1"/>
</dbReference>
<dbReference type="Gene3D" id="2.40.70.10">
    <property type="entry name" value="Acid Proteases"/>
    <property type="match status" value="2"/>
</dbReference>
<evidence type="ECO:0000256" key="5">
    <source>
        <dbReference type="ARBA" id="ARBA00022729"/>
    </source>
</evidence>
<dbReference type="PANTHER" id="PTHR13683:SF232">
    <property type="entry name" value="OS09G0542100 PROTEIN"/>
    <property type="match status" value="1"/>
</dbReference>
<keyword evidence="15" id="KW-1185">Reference proteome</keyword>
<keyword evidence="5" id="KW-0732">Signal</keyword>
<dbReference type="InterPro" id="IPR001461">
    <property type="entry name" value="Aspartic_peptidase_A1"/>
</dbReference>
<comment type="similarity">
    <text evidence="2 12">Belongs to the peptidase A1 family.</text>
</comment>
<evidence type="ECO:0000256" key="7">
    <source>
        <dbReference type="ARBA" id="ARBA00022801"/>
    </source>
</evidence>
<keyword evidence="4 12" id="KW-0645">Protease</keyword>
<dbReference type="Pfam" id="PF14541">
    <property type="entry name" value="TAXi_C"/>
    <property type="match status" value="1"/>
</dbReference>
<feature type="active site" evidence="11">
    <location>
        <position position="297"/>
    </location>
</feature>
<dbReference type="FunFam" id="2.40.70.10:FF:000012">
    <property type="entry name" value="Aspartyl protease family protein 1"/>
    <property type="match status" value="1"/>
</dbReference>
<dbReference type="Proteomes" id="UP000250235">
    <property type="component" value="Unassembled WGS sequence"/>
</dbReference>
<dbReference type="GO" id="GO:0005886">
    <property type="term" value="C:plasma membrane"/>
    <property type="evidence" value="ECO:0007669"/>
    <property type="project" value="UniProtKB-SubCell"/>
</dbReference>
<evidence type="ECO:0000313" key="14">
    <source>
        <dbReference type="EMBL" id="KZV58174.1"/>
    </source>
</evidence>
<name>A0A2Z7DGH6_9LAMI</name>
<reference evidence="14 15" key="1">
    <citation type="journal article" date="2015" name="Proc. Natl. Acad. Sci. U.S.A.">
        <title>The resurrection genome of Boea hygrometrica: A blueprint for survival of dehydration.</title>
        <authorList>
            <person name="Xiao L."/>
            <person name="Yang G."/>
            <person name="Zhang L."/>
            <person name="Yang X."/>
            <person name="Zhao S."/>
            <person name="Ji Z."/>
            <person name="Zhou Q."/>
            <person name="Hu M."/>
            <person name="Wang Y."/>
            <person name="Chen M."/>
            <person name="Xu Y."/>
            <person name="Jin H."/>
            <person name="Xiao X."/>
            <person name="Hu G."/>
            <person name="Bao F."/>
            <person name="Hu Y."/>
            <person name="Wan P."/>
            <person name="Li L."/>
            <person name="Deng X."/>
            <person name="Kuang T."/>
            <person name="Xiang C."/>
            <person name="Zhu J.K."/>
            <person name="Oliver M.J."/>
            <person name="He Y."/>
        </authorList>
    </citation>
    <scope>NUCLEOTIDE SEQUENCE [LARGE SCALE GENOMIC DNA]</scope>
    <source>
        <strain evidence="15">cv. XS01</strain>
    </source>
</reference>
<evidence type="ECO:0000256" key="4">
    <source>
        <dbReference type="ARBA" id="ARBA00022670"/>
    </source>
</evidence>
<dbReference type="InterPro" id="IPR033121">
    <property type="entry name" value="PEPTIDASE_A1"/>
</dbReference>
<evidence type="ECO:0000256" key="10">
    <source>
        <dbReference type="ARBA" id="ARBA00023288"/>
    </source>
</evidence>
<dbReference type="GO" id="GO:0006508">
    <property type="term" value="P:proteolysis"/>
    <property type="evidence" value="ECO:0007669"/>
    <property type="project" value="UniProtKB-KW"/>
</dbReference>
<keyword evidence="9" id="KW-0325">Glycoprotein</keyword>
<feature type="domain" description="Peptidase A1" evidence="13">
    <location>
        <begin position="74"/>
        <end position="414"/>
    </location>
</feature>
<keyword evidence="7 12" id="KW-0378">Hydrolase</keyword>
<dbReference type="PANTHER" id="PTHR13683">
    <property type="entry name" value="ASPARTYL PROTEASES"/>
    <property type="match status" value="1"/>
</dbReference>